<dbReference type="AlphaFoldDB" id="A0A0F8YP51"/>
<protein>
    <recommendedName>
        <fullName evidence="3">SHOCT domain-containing protein</fullName>
    </recommendedName>
</protein>
<comment type="caution">
    <text evidence="2">The sequence shown here is derived from an EMBL/GenBank/DDBJ whole genome shotgun (WGS) entry which is preliminary data.</text>
</comment>
<organism evidence="2">
    <name type="scientific">marine sediment metagenome</name>
    <dbReference type="NCBI Taxonomy" id="412755"/>
    <lineage>
        <taxon>unclassified sequences</taxon>
        <taxon>metagenomes</taxon>
        <taxon>ecological metagenomes</taxon>
    </lineage>
</organism>
<feature type="region of interest" description="Disordered" evidence="1">
    <location>
        <begin position="1"/>
        <end position="45"/>
    </location>
</feature>
<sequence>MARFTDGTVESIEEAAKTLPKVSQETPETRPPDSNRSKGGFSQSVMDVRKDYASGNINAERYAEKMKALGMQP</sequence>
<evidence type="ECO:0000256" key="1">
    <source>
        <dbReference type="SAM" id="MobiDB-lite"/>
    </source>
</evidence>
<proteinExistence type="predicted"/>
<dbReference type="EMBL" id="LAZR01065260">
    <property type="protein sequence ID" value="KKK55914.1"/>
    <property type="molecule type" value="Genomic_DNA"/>
</dbReference>
<evidence type="ECO:0008006" key="3">
    <source>
        <dbReference type="Google" id="ProtNLM"/>
    </source>
</evidence>
<accession>A0A0F8YP51</accession>
<reference evidence="2" key="1">
    <citation type="journal article" date="2015" name="Nature">
        <title>Complex archaea that bridge the gap between prokaryotes and eukaryotes.</title>
        <authorList>
            <person name="Spang A."/>
            <person name="Saw J.H."/>
            <person name="Jorgensen S.L."/>
            <person name="Zaremba-Niedzwiedzka K."/>
            <person name="Martijn J."/>
            <person name="Lind A.E."/>
            <person name="van Eijk R."/>
            <person name="Schleper C."/>
            <person name="Guy L."/>
            <person name="Ettema T.J."/>
        </authorList>
    </citation>
    <scope>NUCLEOTIDE SEQUENCE</scope>
</reference>
<gene>
    <name evidence="2" type="ORF">LCGC14_3069780</name>
</gene>
<evidence type="ECO:0000313" key="2">
    <source>
        <dbReference type="EMBL" id="KKK55914.1"/>
    </source>
</evidence>
<name>A0A0F8YP51_9ZZZZ</name>
<feature type="compositionally biased region" description="Basic and acidic residues" evidence="1">
    <location>
        <begin position="27"/>
        <end position="36"/>
    </location>
</feature>